<feature type="region of interest" description="Disordered" evidence="1">
    <location>
        <begin position="1"/>
        <end position="25"/>
    </location>
</feature>
<evidence type="ECO:0000313" key="3">
    <source>
        <dbReference type="Proteomes" id="UP000313359"/>
    </source>
</evidence>
<organism evidence="2 3">
    <name type="scientific">Lentinus tigrinus ALCF2SS1-6</name>
    <dbReference type="NCBI Taxonomy" id="1328759"/>
    <lineage>
        <taxon>Eukaryota</taxon>
        <taxon>Fungi</taxon>
        <taxon>Dikarya</taxon>
        <taxon>Basidiomycota</taxon>
        <taxon>Agaricomycotina</taxon>
        <taxon>Agaricomycetes</taxon>
        <taxon>Polyporales</taxon>
        <taxon>Polyporaceae</taxon>
        <taxon>Lentinus</taxon>
    </lineage>
</organism>
<name>A0A5C2SCP9_9APHY</name>
<gene>
    <name evidence="2" type="ORF">L227DRAFT_563357</name>
</gene>
<reference evidence="2" key="1">
    <citation type="journal article" date="2018" name="Genome Biol. Evol.">
        <title>Genomics and development of Lentinus tigrinus, a white-rot wood-decaying mushroom with dimorphic fruiting bodies.</title>
        <authorList>
            <person name="Wu B."/>
            <person name="Xu Z."/>
            <person name="Knudson A."/>
            <person name="Carlson A."/>
            <person name="Chen N."/>
            <person name="Kovaka S."/>
            <person name="LaButti K."/>
            <person name="Lipzen A."/>
            <person name="Pennachio C."/>
            <person name="Riley R."/>
            <person name="Schakwitz W."/>
            <person name="Umezawa K."/>
            <person name="Ohm R.A."/>
            <person name="Grigoriev I.V."/>
            <person name="Nagy L.G."/>
            <person name="Gibbons J."/>
            <person name="Hibbett D."/>
        </authorList>
    </citation>
    <scope>NUCLEOTIDE SEQUENCE [LARGE SCALE GENOMIC DNA]</scope>
    <source>
        <strain evidence="2">ALCF2SS1-6</strain>
    </source>
</reference>
<dbReference type="SUPFAM" id="SSF54695">
    <property type="entry name" value="POZ domain"/>
    <property type="match status" value="1"/>
</dbReference>
<protein>
    <recommendedName>
        <fullName evidence="4">BTB domain-containing protein</fullName>
    </recommendedName>
</protein>
<dbReference type="EMBL" id="ML122264">
    <property type="protein sequence ID" value="RPD60934.1"/>
    <property type="molecule type" value="Genomic_DNA"/>
</dbReference>
<dbReference type="STRING" id="1328759.A0A5C2SCP9"/>
<dbReference type="AlphaFoldDB" id="A0A5C2SCP9"/>
<evidence type="ECO:0000313" key="2">
    <source>
        <dbReference type="EMBL" id="RPD60934.1"/>
    </source>
</evidence>
<evidence type="ECO:0000256" key="1">
    <source>
        <dbReference type="SAM" id="MobiDB-lite"/>
    </source>
</evidence>
<proteinExistence type="predicted"/>
<dbReference type="OrthoDB" id="2743342at2759"/>
<accession>A0A5C2SCP9</accession>
<keyword evidence="3" id="KW-1185">Reference proteome</keyword>
<dbReference type="Proteomes" id="UP000313359">
    <property type="component" value="Unassembled WGS sequence"/>
</dbReference>
<dbReference type="InterPro" id="IPR011333">
    <property type="entry name" value="SKP1/BTB/POZ_sf"/>
</dbReference>
<evidence type="ECO:0008006" key="4">
    <source>
        <dbReference type="Google" id="ProtNLM"/>
    </source>
</evidence>
<sequence length="318" mass="35921">MSRKRPRYGDDNDGDSLPRSSPLGKPRTRDDDFWFEDGNIVLVAGDVEFRLYQVPLIRRSPVFRETLSMPQGDGISIAVPEVKLFDHPSDIRRLLGGIIFGSDLRFVKGDPDFTTLSSLIRMGHKYQVEDVVEAGLEYLRSFYPPRLAHDEGMPDGPPNFSKRDHIGVVNLARLTNSPDLLPVAFLHCCMLDPRELVKGIEREDGTTETLSPDDLATVLIAREELIKADALDCLYILDVNENCCSVEECRETLMEVLTSSIAVQEQRSFSADWREPWRPFLEKIGAVPCEACIEGIEVNEETRLEELCGRWPKIVGLE</sequence>